<dbReference type="SMART" id="SM00912">
    <property type="entry name" value="Haemagg_act"/>
    <property type="match status" value="1"/>
</dbReference>
<feature type="region of interest" description="Disordered" evidence="1">
    <location>
        <begin position="378"/>
        <end position="399"/>
    </location>
</feature>
<feature type="region of interest" description="Disordered" evidence="1">
    <location>
        <begin position="455"/>
        <end position="480"/>
    </location>
</feature>
<dbReference type="eggNOG" id="COG3210">
    <property type="taxonomic scope" value="Bacteria"/>
</dbReference>
<dbReference type="InterPro" id="IPR012334">
    <property type="entry name" value="Pectin_lyas_fold"/>
</dbReference>
<sequence length="1667" mass="170135">MRFCLVSGLVIKLGVGIWFNPVSAQIIPDATLGSEGSRFIEGVEIDRIEGGAARGVNLFHSFTEFNVLDGQQVYFANPGGIENILSRVTGGNGSTILGTLGVLGNANLFLVNPNGIVFGPNARLDVAGSFVASTGNGFNFSDGSSFSATNPEAPPLLTINVTPGLQYGVSQPQAEIINQGNLRVGQDFSLVGNRLTLSGQLEAGRDLTLLATDTVEIRDSVSNPFIAKAGGELIVQGNETVDIFALNHPDSGLFSGGDMVLRSANTVGGDAHYWSGGSFRIEQLDSSLGSLSSPNDPVIRASGDVSFDSYTGASLHIFAGGSVTVKGGITITGADAINGIQETVTLSDGTTVVEIDGKTKPTLDIRAGTTAFGTPGVTGTFYPSVPDTEGTGTSADIRVDGEIKNDGGTVFLTNQYQPNSALAGGDIIVGNIYTSSFRGDGGSITIDARGDITTGNLNSYSSSRDSKNDSGDGGDITLSTTNGNITTTGTLYSYSYSLSDNSGNDSGNGGAITLSATNGNITTKKTFFSDSSSLSGNSGNGGNITLSAANDITIENILFSYSYSQSGNSGNGGAITLFATNGNIQIVEIRSFGSFSYSKKGNSGAGGAISLSAKEGNILGSNRLFMDTFSVSEQEEKSAKNGGNVTIEAQNTVSNLEILSISSGADAGNVEVRGFGDLSLTHTNITTSRSQPIRIFLNDKPIEFEVGQKGSSGNVTVTSTGNLTFNNSQINSDTQGSGSAGDVRIYSPSLVTFNNYSQIRSDTSSKGQAGNIQIDGDQVLLDNSTISSAVNLGDAKDAAGTITVEAGIIEMRNNAVVKADSNSTESAPGEITLSAINQLSIQNSRVTSDSQNNVDGYGTIQIEATQGSVVLNQATVSAKNEGSDFAADIFINARDELSIANQSAISADGNYGRIFVGYSSTEDYDNNTGIRPQAIAINNSQVTTTNKVTDNVDEVTRSLPAGEINLRATGNTSITSSTLLGTTAGSGEGGSIGIKTGSLSLTSSQLNATTSGTGRAGNVLITAEGEVSLGGGQISTSVEAGANVPSDQRSEIKINAGNLSITDRGSISASVNAGATGNAGDVTINAENGRVELGQQSQISSAVEQKAEGNAGSVTINTQQLTLNDAQATVSSTGEGIAGTLTVNAPSVLLDDQAKLTATTEEGSGGNIKLQNLSFLQLRNGSEISASTESGTGGNVSVEASGGTIALSGNSRLAAEATKNGNAGNVDITASGVTLNSGGQITAETDSGTSTAEQGNIFLRELNTLQVNNSRISSSTNTGKAGNVEITADEVTLDGIFNFEGTEQGGVLAQATGDGGNAGSVTFNTSRLSLDNDAEISASNVSGNEGGDVTLQGLTSLSLSNDSEISASTQTGQAGSVSVNDGDGENPAASVTLNNSRISAQATGDGGNAGNVMINAETLFLNNGEITAETRGKGQGANITLNLTDWLRLENESLISAEAFDDANGGNVKINLTANHGILFALPSNRNGSDIIAKADQGTGGNITITAPLGIYGIKERKAIDGNRTNDIDASSQFGAPGQITINSVVIDPSQGLIELPTDTAAPQLDQTCSPTGSGKNEFTVTGRDGLPPSPTDILTPEQPLADLGTPINSTATQPTPNPTPPASPKPIVEAQGWIIDEQGNVTLVANVPTANSQGAWQPQVSCQGGR</sequence>
<dbReference type="Pfam" id="PF05860">
    <property type="entry name" value="TPS"/>
    <property type="match status" value="1"/>
</dbReference>
<dbReference type="InterPro" id="IPR011050">
    <property type="entry name" value="Pectin_lyase_fold/virulence"/>
</dbReference>
<evidence type="ECO:0000259" key="2">
    <source>
        <dbReference type="SMART" id="SM00912"/>
    </source>
</evidence>
<dbReference type="EMBL" id="DS989863">
    <property type="protein sequence ID" value="EDX72540.1"/>
    <property type="molecule type" value="Genomic_DNA"/>
</dbReference>
<name>B4VZK7_9CYAN</name>
<dbReference type="Gene3D" id="2.160.20.10">
    <property type="entry name" value="Single-stranded right-handed beta-helix, Pectin lyase-like"/>
    <property type="match status" value="5"/>
</dbReference>
<dbReference type="STRING" id="118168.MC7420_2448"/>
<feature type="compositionally biased region" description="Polar residues" evidence="1">
    <location>
        <begin position="1363"/>
        <end position="1379"/>
    </location>
</feature>
<feature type="compositionally biased region" description="Polar residues" evidence="1">
    <location>
        <begin position="1565"/>
        <end position="1580"/>
    </location>
</feature>
<feature type="domain" description="Filamentous haemagglutinin FhaB/tRNA nuclease CdiA-like TPS" evidence="2">
    <location>
        <begin position="21"/>
        <end position="141"/>
    </location>
</feature>
<proteinExistence type="predicted"/>
<dbReference type="OrthoDB" id="498831at2"/>
<gene>
    <name evidence="3" type="ORF">MC7420_2448</name>
</gene>
<dbReference type="Proteomes" id="UP000003835">
    <property type="component" value="Unassembled WGS sequence"/>
</dbReference>
<dbReference type="NCBIfam" id="TIGR01901">
    <property type="entry name" value="adhes_NPXG"/>
    <property type="match status" value="1"/>
</dbReference>
<reference evidence="3 4" key="1">
    <citation type="submission" date="2008-07" db="EMBL/GenBank/DDBJ databases">
        <authorList>
            <person name="Tandeau de Marsac N."/>
            <person name="Ferriera S."/>
            <person name="Johnson J."/>
            <person name="Kravitz S."/>
            <person name="Beeson K."/>
            <person name="Sutton G."/>
            <person name="Rogers Y.-H."/>
            <person name="Friedman R."/>
            <person name="Frazier M."/>
            <person name="Venter J.C."/>
        </authorList>
    </citation>
    <scope>NUCLEOTIDE SEQUENCE [LARGE SCALE GENOMIC DNA]</scope>
    <source>
        <strain evidence="3 4">PCC 7420</strain>
    </source>
</reference>
<protein>
    <submittedName>
        <fullName evidence="3">Haemagglutination activity domain protein</fullName>
    </submittedName>
</protein>
<dbReference type="InterPro" id="IPR008638">
    <property type="entry name" value="FhaB/CdiA-like_TPS"/>
</dbReference>
<accession>B4VZK7</accession>
<evidence type="ECO:0000313" key="3">
    <source>
        <dbReference type="EMBL" id="EDX72540.1"/>
    </source>
</evidence>
<feature type="compositionally biased region" description="Pro residues" evidence="1">
    <location>
        <begin position="1616"/>
        <end position="1625"/>
    </location>
</feature>
<feature type="region of interest" description="Disordered" evidence="1">
    <location>
        <begin position="1363"/>
        <end position="1395"/>
    </location>
</feature>
<feature type="region of interest" description="Disordered" evidence="1">
    <location>
        <begin position="1563"/>
        <end position="1626"/>
    </location>
</feature>
<evidence type="ECO:0000256" key="1">
    <source>
        <dbReference type="SAM" id="MobiDB-lite"/>
    </source>
</evidence>
<dbReference type="HOGENOM" id="CLU_001325_1_0_3"/>
<keyword evidence="4" id="KW-1185">Reference proteome</keyword>
<dbReference type="SUPFAM" id="SSF51126">
    <property type="entry name" value="Pectin lyase-like"/>
    <property type="match status" value="1"/>
</dbReference>
<organism evidence="3 4">
    <name type="scientific">Coleofasciculus chthonoplastes PCC 7420</name>
    <dbReference type="NCBI Taxonomy" id="118168"/>
    <lineage>
        <taxon>Bacteria</taxon>
        <taxon>Bacillati</taxon>
        <taxon>Cyanobacteriota</taxon>
        <taxon>Cyanophyceae</taxon>
        <taxon>Coleofasciculales</taxon>
        <taxon>Coleofasciculaceae</taxon>
        <taxon>Coleofasciculus</taxon>
    </lineage>
</organism>
<evidence type="ECO:0000313" key="4">
    <source>
        <dbReference type="Proteomes" id="UP000003835"/>
    </source>
</evidence>